<proteinExistence type="predicted"/>
<name>A0A9R1W684_LACSA</name>
<dbReference type="CDD" id="cd22209">
    <property type="entry name" value="EMC10"/>
    <property type="match status" value="1"/>
</dbReference>
<gene>
    <name evidence="1" type="ORF">LSAT_V11C300153780</name>
</gene>
<evidence type="ECO:0000313" key="1">
    <source>
        <dbReference type="EMBL" id="KAJ0219286.1"/>
    </source>
</evidence>
<organism evidence="1 2">
    <name type="scientific">Lactuca sativa</name>
    <name type="common">Garden lettuce</name>
    <dbReference type="NCBI Taxonomy" id="4236"/>
    <lineage>
        <taxon>Eukaryota</taxon>
        <taxon>Viridiplantae</taxon>
        <taxon>Streptophyta</taxon>
        <taxon>Embryophyta</taxon>
        <taxon>Tracheophyta</taxon>
        <taxon>Spermatophyta</taxon>
        <taxon>Magnoliopsida</taxon>
        <taxon>eudicotyledons</taxon>
        <taxon>Gunneridae</taxon>
        <taxon>Pentapetalae</taxon>
        <taxon>asterids</taxon>
        <taxon>campanulids</taxon>
        <taxon>Asterales</taxon>
        <taxon>Asteraceae</taxon>
        <taxon>Cichorioideae</taxon>
        <taxon>Cichorieae</taxon>
        <taxon>Lactucinae</taxon>
        <taxon>Lactuca</taxon>
    </lineage>
</organism>
<reference evidence="1 2" key="1">
    <citation type="journal article" date="2017" name="Nat. Commun.">
        <title>Genome assembly with in vitro proximity ligation data and whole-genome triplication in lettuce.</title>
        <authorList>
            <person name="Reyes-Chin-Wo S."/>
            <person name="Wang Z."/>
            <person name="Yang X."/>
            <person name="Kozik A."/>
            <person name="Arikit S."/>
            <person name="Song C."/>
            <person name="Xia L."/>
            <person name="Froenicke L."/>
            <person name="Lavelle D.O."/>
            <person name="Truco M.J."/>
            <person name="Xia R."/>
            <person name="Zhu S."/>
            <person name="Xu C."/>
            <person name="Xu H."/>
            <person name="Xu X."/>
            <person name="Cox K."/>
            <person name="Korf I."/>
            <person name="Meyers B.C."/>
            <person name="Michelmore R.W."/>
        </authorList>
    </citation>
    <scope>NUCLEOTIDE SEQUENCE [LARGE SCALE GENOMIC DNA]</scope>
    <source>
        <strain evidence="2">cv. Salinas</strain>
        <tissue evidence="1">Seedlings</tissue>
    </source>
</reference>
<dbReference type="Proteomes" id="UP000235145">
    <property type="component" value="Unassembled WGS sequence"/>
</dbReference>
<evidence type="ECO:0000313" key="2">
    <source>
        <dbReference type="Proteomes" id="UP000235145"/>
    </source>
</evidence>
<dbReference type="GO" id="GO:0006508">
    <property type="term" value="P:proteolysis"/>
    <property type="evidence" value="ECO:0007669"/>
    <property type="project" value="InterPro"/>
</dbReference>
<dbReference type="AlphaFoldDB" id="A0A9R1W684"/>
<dbReference type="GO" id="GO:0004252">
    <property type="term" value="F:serine-type endopeptidase activity"/>
    <property type="evidence" value="ECO:0007669"/>
    <property type="project" value="InterPro"/>
</dbReference>
<sequence>MMRKLIVSVKEEGQNFMNALHWASVVKDIQASVNRLKANSIHKDFMIGVWPESPGFSDSDMPPVPPEWNGIFQSGEAFIATNCNRHHLTATENEKLKQLLESDDFYRIRLPSNVLHPSGKECVISSMKAVSLKPRCLPKGSLDEHIIIRPFNRFIGDIDVVKGKTVKTGFSMKHEIQNHT</sequence>
<protein>
    <submittedName>
        <fullName evidence="1">Uncharacterized protein</fullName>
    </submittedName>
</protein>
<keyword evidence="2" id="KW-1185">Reference proteome</keyword>
<comment type="caution">
    <text evidence="1">The sequence shown here is derived from an EMBL/GenBank/DDBJ whole genome shotgun (WGS) entry which is preliminary data.</text>
</comment>
<dbReference type="InterPro" id="IPR036852">
    <property type="entry name" value="Peptidase_S8/S53_dom_sf"/>
</dbReference>
<dbReference type="Gene3D" id="3.40.50.200">
    <property type="entry name" value="Peptidase S8/S53 domain"/>
    <property type="match status" value="1"/>
</dbReference>
<dbReference type="EMBL" id="NBSK02000003">
    <property type="protein sequence ID" value="KAJ0219286.1"/>
    <property type="molecule type" value="Genomic_DNA"/>
</dbReference>
<accession>A0A9R1W684</accession>